<reference evidence="2 3" key="1">
    <citation type="submission" date="2024-03" db="EMBL/GenBank/DDBJ databases">
        <title>Novel species of the genus Variovorax.</title>
        <authorList>
            <person name="Liu Q."/>
            <person name="Xin Y.-H."/>
        </authorList>
    </citation>
    <scope>NUCLEOTIDE SEQUENCE [LARGE SCALE GENOMIC DNA]</scope>
    <source>
        <strain evidence="2 3">KACC 18900</strain>
    </source>
</reference>
<feature type="compositionally biased region" description="Pro residues" evidence="1">
    <location>
        <begin position="13"/>
        <end position="35"/>
    </location>
</feature>
<protein>
    <submittedName>
        <fullName evidence="2">Uncharacterized protein</fullName>
    </submittedName>
</protein>
<dbReference type="RefSeq" id="WP_340342792.1">
    <property type="nucleotide sequence ID" value="NZ_JBBKZT010000005.1"/>
</dbReference>
<comment type="caution">
    <text evidence="2">The sequence shown here is derived from an EMBL/GenBank/DDBJ whole genome shotgun (WGS) entry which is preliminary data.</text>
</comment>
<organism evidence="2 3">
    <name type="scientific">Variovorax rhizosphaerae</name>
    <dbReference type="NCBI Taxonomy" id="1836200"/>
    <lineage>
        <taxon>Bacteria</taxon>
        <taxon>Pseudomonadati</taxon>
        <taxon>Pseudomonadota</taxon>
        <taxon>Betaproteobacteria</taxon>
        <taxon>Burkholderiales</taxon>
        <taxon>Comamonadaceae</taxon>
        <taxon>Variovorax</taxon>
    </lineage>
</organism>
<name>A0ABU8WJF7_9BURK</name>
<keyword evidence="3" id="KW-1185">Reference proteome</keyword>
<accession>A0ABU8WJF7</accession>
<sequence length="302" mass="32700">MSAAATIAHEVPVDPPPTGVPPMPPPYMPPGPPPEGDPPVVVPPITDPGIAPPVKDPYLNILALGRAHARRLREIHRSAGWPCCDTIEIELLAAGLLERVRSTHGHETLRLTDRGIAHVATSLVVNRSALSTHEALVEQVAREMTRGGRIAWRGLSLRARLAPLEEGGKPRWCIAKPDVFSIRNTTVEAYAHPVVHEVKVSRADLLGDLRKPDKRAAYLDLGGECWYVLGNDARGRCIASPDEVPEGCGVLLLEGGRLSVARAALHRPMQRIPFSVWMALAKAQPVQGFDEEAQDTLKNCVG</sequence>
<evidence type="ECO:0000313" key="2">
    <source>
        <dbReference type="EMBL" id="MEJ8847668.1"/>
    </source>
</evidence>
<evidence type="ECO:0000256" key="1">
    <source>
        <dbReference type="SAM" id="MobiDB-lite"/>
    </source>
</evidence>
<proteinExistence type="predicted"/>
<feature type="region of interest" description="Disordered" evidence="1">
    <location>
        <begin position="1"/>
        <end position="35"/>
    </location>
</feature>
<evidence type="ECO:0000313" key="3">
    <source>
        <dbReference type="Proteomes" id="UP001385892"/>
    </source>
</evidence>
<dbReference type="EMBL" id="JBBKZT010000005">
    <property type="protein sequence ID" value="MEJ8847668.1"/>
    <property type="molecule type" value="Genomic_DNA"/>
</dbReference>
<gene>
    <name evidence="2" type="ORF">WKW82_13495</name>
</gene>
<dbReference type="Proteomes" id="UP001385892">
    <property type="component" value="Unassembled WGS sequence"/>
</dbReference>